<dbReference type="RefSeq" id="WP_219505051.1">
    <property type="nucleotide sequence ID" value="NZ_JAHXDN010000004.1"/>
</dbReference>
<feature type="transmembrane region" description="Helical" evidence="1">
    <location>
        <begin position="119"/>
        <end position="138"/>
    </location>
</feature>
<comment type="caution">
    <text evidence="2">The sequence shown here is derived from an EMBL/GenBank/DDBJ whole genome shotgun (WGS) entry which is preliminary data.</text>
</comment>
<keyword evidence="1" id="KW-1133">Transmembrane helix</keyword>
<feature type="transmembrane region" description="Helical" evidence="1">
    <location>
        <begin position="53"/>
        <end position="75"/>
    </location>
</feature>
<evidence type="ECO:0000313" key="2">
    <source>
        <dbReference type="EMBL" id="MBW4709495.1"/>
    </source>
</evidence>
<evidence type="ECO:0000256" key="1">
    <source>
        <dbReference type="SAM" id="Phobius"/>
    </source>
</evidence>
<dbReference type="Proteomes" id="UP001138661">
    <property type="component" value="Unassembled WGS sequence"/>
</dbReference>
<name>A0A9X1FYQ9_9RHOB</name>
<protein>
    <submittedName>
        <fullName evidence="2">DUF2306 domain-containing protein</fullName>
    </submittedName>
</protein>
<gene>
    <name evidence="2" type="ORF">KX928_17020</name>
</gene>
<dbReference type="EMBL" id="JAHXDN010000004">
    <property type="protein sequence ID" value="MBW4709495.1"/>
    <property type="molecule type" value="Genomic_DNA"/>
</dbReference>
<dbReference type="Pfam" id="PF10067">
    <property type="entry name" value="DUF2306"/>
    <property type="match status" value="1"/>
</dbReference>
<feature type="transmembrane region" description="Helical" evidence="1">
    <location>
        <begin position="159"/>
        <end position="179"/>
    </location>
</feature>
<organism evidence="2 3">
    <name type="scientific">Roseobacter insulae</name>
    <dbReference type="NCBI Taxonomy" id="2859783"/>
    <lineage>
        <taxon>Bacteria</taxon>
        <taxon>Pseudomonadati</taxon>
        <taxon>Pseudomonadota</taxon>
        <taxon>Alphaproteobacteria</taxon>
        <taxon>Rhodobacterales</taxon>
        <taxon>Roseobacteraceae</taxon>
        <taxon>Roseobacter</taxon>
    </lineage>
</organism>
<keyword evidence="3" id="KW-1185">Reference proteome</keyword>
<proteinExistence type="predicted"/>
<keyword evidence="1" id="KW-0472">Membrane</keyword>
<dbReference type="AlphaFoldDB" id="A0A9X1FYQ9"/>
<feature type="transmembrane region" description="Helical" evidence="1">
    <location>
        <begin position="199"/>
        <end position="215"/>
    </location>
</feature>
<sequence length="230" mass="25208">MPKSRTRHYLVSVGMCGLVLLMLPFVLHALRAGVEGLSASPDIDSRFYEAGRGFSNAAIFGHMVLGGVLTACAPLQLLTGMRQKWPVLHRWSGRVLVGAACLTGLGGLVFIVLRGTIGGLWMDAGFGVYGALLTLCAIQAVRHARAGRFATHRQWALRLFVLSLGSWLYRVHYGLWYAVTGGVASTATFDGAFDIVQNVAFYLPYLIVLEVWMARSRVQTYRARSTQTSR</sequence>
<evidence type="ECO:0000313" key="3">
    <source>
        <dbReference type="Proteomes" id="UP001138661"/>
    </source>
</evidence>
<dbReference type="InterPro" id="IPR018750">
    <property type="entry name" value="DUF2306_membrane"/>
</dbReference>
<keyword evidence="1" id="KW-0812">Transmembrane</keyword>
<accession>A0A9X1FYQ9</accession>
<feature type="transmembrane region" description="Helical" evidence="1">
    <location>
        <begin position="95"/>
        <end position="113"/>
    </location>
</feature>
<reference evidence="2" key="1">
    <citation type="submission" date="2021-07" db="EMBL/GenBank/DDBJ databases">
        <title>Roseobacter insulae sp. nov., isolated from a tidal flat.</title>
        <authorList>
            <person name="Park S."/>
            <person name="Yoon J.-H."/>
        </authorList>
    </citation>
    <scope>NUCLEOTIDE SEQUENCE</scope>
    <source>
        <strain evidence="2">YSTF-M11</strain>
    </source>
</reference>